<comment type="function">
    <text evidence="6">Responsible for synthesis of pseudouridine from uracil.</text>
</comment>
<sequence length="311" mass="33151">MADQRSLPVPDGLAGERVDAALSRMLGMSRTKVAELTGAGGVLMDGRVLDKSDRLVAGAWLEVTVPDLRAEAPPPPEPVPGMQIRYDDDDVVVVDKPVGVAAHPSPGWSGPTVVGALAAAGYRISTSGAAERQGVVHRLDVGTSGLMVVAKSERAYTLLKRAFKERTVTKVYHAVVQGHPDPTTGTIDAPIGRHPARDSRWAVVADGRPSITHYETLEAMPGAALLEVHLETGRTHQIRVHSAAVGHPCVGDLMYGADPRLADRLDLHRQWLHAMRLAFTHPGTGVRLEVSSDYPDDLAAALGVLRERGTA</sequence>
<dbReference type="PROSITE" id="PS01129">
    <property type="entry name" value="PSI_RLU"/>
    <property type="match status" value="1"/>
</dbReference>
<dbReference type="CDD" id="cd02869">
    <property type="entry name" value="PseudoU_synth_RluA_like"/>
    <property type="match status" value="1"/>
</dbReference>
<dbReference type="Proteomes" id="UP000824037">
    <property type="component" value="Unassembled WGS sequence"/>
</dbReference>
<reference evidence="8" key="2">
    <citation type="submission" date="2021-04" db="EMBL/GenBank/DDBJ databases">
        <authorList>
            <person name="Gilroy R."/>
        </authorList>
    </citation>
    <scope>NUCLEOTIDE SEQUENCE</scope>
    <source>
        <strain evidence="8">ChiGjej4B4-7305</strain>
    </source>
</reference>
<keyword evidence="5" id="KW-0694">RNA-binding</keyword>
<evidence type="ECO:0000313" key="8">
    <source>
        <dbReference type="EMBL" id="HIZ37125.1"/>
    </source>
</evidence>
<dbReference type="NCBIfam" id="TIGR00005">
    <property type="entry name" value="rluA_subfam"/>
    <property type="match status" value="1"/>
</dbReference>
<evidence type="ECO:0000259" key="7">
    <source>
        <dbReference type="Pfam" id="PF00849"/>
    </source>
</evidence>
<comment type="catalytic activity">
    <reaction evidence="1 6">
        <text>a uridine in RNA = a pseudouridine in RNA</text>
        <dbReference type="Rhea" id="RHEA:48348"/>
        <dbReference type="Rhea" id="RHEA-COMP:12068"/>
        <dbReference type="Rhea" id="RHEA-COMP:12069"/>
        <dbReference type="ChEBI" id="CHEBI:65314"/>
        <dbReference type="ChEBI" id="CHEBI:65315"/>
    </reaction>
</comment>
<dbReference type="AlphaFoldDB" id="A0A9D2EGV3"/>
<dbReference type="GO" id="GO:0140098">
    <property type="term" value="F:catalytic activity, acting on RNA"/>
    <property type="evidence" value="ECO:0007669"/>
    <property type="project" value="UniProtKB-ARBA"/>
</dbReference>
<dbReference type="InterPro" id="IPR006224">
    <property type="entry name" value="PsdUridine_synth_RluA-like_CS"/>
</dbReference>
<proteinExistence type="inferred from homology"/>
<feature type="domain" description="Pseudouridine synthase RsuA/RluA-like" evidence="7">
    <location>
        <begin position="90"/>
        <end position="244"/>
    </location>
</feature>
<dbReference type="PROSITE" id="PS50889">
    <property type="entry name" value="S4"/>
    <property type="match status" value="1"/>
</dbReference>
<gene>
    <name evidence="8" type="ORF">H9815_15230</name>
</gene>
<evidence type="ECO:0000256" key="1">
    <source>
        <dbReference type="ARBA" id="ARBA00000073"/>
    </source>
</evidence>
<accession>A0A9D2EGV3</accession>
<dbReference type="InterPro" id="IPR006225">
    <property type="entry name" value="PsdUridine_synth_RluC/D"/>
</dbReference>
<dbReference type="Pfam" id="PF00849">
    <property type="entry name" value="PseudoU_synth_2"/>
    <property type="match status" value="1"/>
</dbReference>
<dbReference type="GO" id="GO:0000455">
    <property type="term" value="P:enzyme-directed rRNA pseudouridine synthesis"/>
    <property type="evidence" value="ECO:0007669"/>
    <property type="project" value="TreeGrafter"/>
</dbReference>
<evidence type="ECO:0000256" key="4">
    <source>
        <dbReference type="PIRSR" id="PIRSR606225-1"/>
    </source>
</evidence>
<dbReference type="PANTHER" id="PTHR21600:SF44">
    <property type="entry name" value="RIBOSOMAL LARGE SUBUNIT PSEUDOURIDINE SYNTHASE D"/>
    <property type="match status" value="1"/>
</dbReference>
<dbReference type="InterPro" id="IPR036986">
    <property type="entry name" value="S4_RNA-bd_sf"/>
</dbReference>
<dbReference type="Gene3D" id="3.10.290.10">
    <property type="entry name" value="RNA-binding S4 domain"/>
    <property type="match status" value="1"/>
</dbReference>
<comment type="caution">
    <text evidence="8">The sequence shown here is derived from an EMBL/GenBank/DDBJ whole genome shotgun (WGS) entry which is preliminary data.</text>
</comment>
<dbReference type="SUPFAM" id="SSF55120">
    <property type="entry name" value="Pseudouridine synthase"/>
    <property type="match status" value="1"/>
</dbReference>
<dbReference type="InterPro" id="IPR050188">
    <property type="entry name" value="RluA_PseudoU_synthase"/>
</dbReference>
<evidence type="ECO:0000256" key="5">
    <source>
        <dbReference type="PROSITE-ProRule" id="PRU00182"/>
    </source>
</evidence>
<evidence type="ECO:0000256" key="2">
    <source>
        <dbReference type="ARBA" id="ARBA00010876"/>
    </source>
</evidence>
<dbReference type="EC" id="5.4.99.-" evidence="6"/>
<dbReference type="PANTHER" id="PTHR21600">
    <property type="entry name" value="MITOCHONDRIAL RNA PSEUDOURIDINE SYNTHASE"/>
    <property type="match status" value="1"/>
</dbReference>
<evidence type="ECO:0000256" key="3">
    <source>
        <dbReference type="ARBA" id="ARBA00023235"/>
    </source>
</evidence>
<evidence type="ECO:0000313" key="9">
    <source>
        <dbReference type="Proteomes" id="UP000824037"/>
    </source>
</evidence>
<dbReference type="EMBL" id="DXBY01000265">
    <property type="protein sequence ID" value="HIZ37125.1"/>
    <property type="molecule type" value="Genomic_DNA"/>
</dbReference>
<feature type="active site" evidence="4">
    <location>
        <position position="140"/>
    </location>
</feature>
<dbReference type="InterPro" id="IPR006145">
    <property type="entry name" value="PsdUridine_synth_RsuA/RluA"/>
</dbReference>
<organism evidence="8 9">
    <name type="scientific">Candidatus Ruania gallistercoris</name>
    <dbReference type="NCBI Taxonomy" id="2838746"/>
    <lineage>
        <taxon>Bacteria</taxon>
        <taxon>Bacillati</taxon>
        <taxon>Actinomycetota</taxon>
        <taxon>Actinomycetes</taxon>
        <taxon>Micrococcales</taxon>
        <taxon>Ruaniaceae</taxon>
        <taxon>Ruania</taxon>
    </lineage>
</organism>
<dbReference type="SUPFAM" id="SSF55174">
    <property type="entry name" value="Alpha-L RNA-binding motif"/>
    <property type="match status" value="1"/>
</dbReference>
<reference evidence="8" key="1">
    <citation type="journal article" date="2021" name="PeerJ">
        <title>Extensive microbial diversity within the chicken gut microbiome revealed by metagenomics and culture.</title>
        <authorList>
            <person name="Gilroy R."/>
            <person name="Ravi A."/>
            <person name="Getino M."/>
            <person name="Pursley I."/>
            <person name="Horton D.L."/>
            <person name="Alikhan N.F."/>
            <person name="Baker D."/>
            <person name="Gharbi K."/>
            <person name="Hall N."/>
            <person name="Watson M."/>
            <person name="Adriaenssens E.M."/>
            <person name="Foster-Nyarko E."/>
            <person name="Jarju S."/>
            <person name="Secka A."/>
            <person name="Antonio M."/>
            <person name="Oren A."/>
            <person name="Chaudhuri R.R."/>
            <person name="La Ragione R."/>
            <person name="Hildebrand F."/>
            <person name="Pallen M.J."/>
        </authorList>
    </citation>
    <scope>NUCLEOTIDE SEQUENCE</scope>
    <source>
        <strain evidence="8">ChiGjej4B4-7305</strain>
    </source>
</reference>
<comment type="similarity">
    <text evidence="2 6">Belongs to the pseudouridine synthase RluA family.</text>
</comment>
<dbReference type="GO" id="GO:0009982">
    <property type="term" value="F:pseudouridine synthase activity"/>
    <property type="evidence" value="ECO:0007669"/>
    <property type="project" value="InterPro"/>
</dbReference>
<dbReference type="Gene3D" id="3.30.2350.10">
    <property type="entry name" value="Pseudouridine synthase"/>
    <property type="match status" value="1"/>
</dbReference>
<name>A0A9D2EGV3_9MICO</name>
<protein>
    <recommendedName>
        <fullName evidence="6">Pseudouridine synthase</fullName>
        <ecNumber evidence="6">5.4.99.-</ecNumber>
    </recommendedName>
</protein>
<dbReference type="GO" id="GO:0003723">
    <property type="term" value="F:RNA binding"/>
    <property type="evidence" value="ECO:0007669"/>
    <property type="project" value="UniProtKB-KW"/>
</dbReference>
<evidence type="ECO:0000256" key="6">
    <source>
        <dbReference type="RuleBase" id="RU362028"/>
    </source>
</evidence>
<keyword evidence="3 6" id="KW-0413">Isomerase</keyword>
<dbReference type="InterPro" id="IPR020103">
    <property type="entry name" value="PsdUridine_synth_cat_dom_sf"/>
</dbReference>